<feature type="transmembrane region" description="Helical" evidence="10">
    <location>
        <begin position="367"/>
        <end position="383"/>
    </location>
</feature>
<evidence type="ECO:0000256" key="1">
    <source>
        <dbReference type="ARBA" id="ARBA00004429"/>
    </source>
</evidence>
<evidence type="ECO:0000256" key="2">
    <source>
        <dbReference type="ARBA" id="ARBA00008537"/>
    </source>
</evidence>
<feature type="transmembrane region" description="Helical" evidence="10">
    <location>
        <begin position="264"/>
        <end position="283"/>
    </location>
</feature>
<dbReference type="PANTHER" id="PTHR42718:SF9">
    <property type="entry name" value="MAJOR FACILITATOR SUPERFAMILY MULTIDRUG TRANSPORTER MFSC"/>
    <property type="match status" value="1"/>
</dbReference>
<keyword evidence="7 10" id="KW-1133">Transmembrane helix</keyword>
<feature type="domain" description="Major facilitator superfamily (MFS) profile" evidence="11">
    <location>
        <begin position="47"/>
        <end position="534"/>
    </location>
</feature>
<organism evidence="12 13">
    <name type="scientific">Candidatus Accumulibacter phosphatis</name>
    <dbReference type="NCBI Taxonomy" id="327160"/>
    <lineage>
        <taxon>Bacteria</taxon>
        <taxon>Pseudomonadati</taxon>
        <taxon>Pseudomonadota</taxon>
        <taxon>Betaproteobacteria</taxon>
        <taxon>Candidatus Accumulibacter</taxon>
    </lineage>
</organism>
<feature type="transmembrane region" description="Helical" evidence="10">
    <location>
        <begin position="233"/>
        <end position="252"/>
    </location>
</feature>
<feature type="transmembrane region" description="Helical" evidence="10">
    <location>
        <begin position="395"/>
        <end position="422"/>
    </location>
</feature>
<dbReference type="InterPro" id="IPR020846">
    <property type="entry name" value="MFS_dom"/>
</dbReference>
<evidence type="ECO:0000256" key="10">
    <source>
        <dbReference type="SAM" id="Phobius"/>
    </source>
</evidence>
<accession>A0A6A7RRG5</accession>
<evidence type="ECO:0000256" key="4">
    <source>
        <dbReference type="ARBA" id="ARBA00022475"/>
    </source>
</evidence>
<feature type="transmembrane region" description="Helical" evidence="10">
    <location>
        <begin position="304"/>
        <end position="327"/>
    </location>
</feature>
<feature type="transmembrane region" description="Helical" evidence="10">
    <location>
        <begin position="434"/>
        <end position="452"/>
    </location>
</feature>
<feature type="transmembrane region" description="Helical" evidence="10">
    <location>
        <begin position="333"/>
        <end position="355"/>
    </location>
</feature>
<dbReference type="GO" id="GO:1990961">
    <property type="term" value="P:xenobiotic detoxification by transmembrane export across the plasma membrane"/>
    <property type="evidence" value="ECO:0007669"/>
    <property type="project" value="UniProtKB-ARBA"/>
</dbReference>
<keyword evidence="4" id="KW-1003">Cell membrane</keyword>
<dbReference type="InterPro" id="IPR011701">
    <property type="entry name" value="MFS"/>
</dbReference>
<keyword evidence="5" id="KW-0997">Cell inner membrane</keyword>
<protein>
    <submittedName>
        <fullName evidence="12">MFS transporter</fullName>
    </submittedName>
</protein>
<keyword evidence="3" id="KW-0813">Transport</keyword>
<evidence type="ECO:0000256" key="3">
    <source>
        <dbReference type="ARBA" id="ARBA00022448"/>
    </source>
</evidence>
<dbReference type="NCBIfam" id="TIGR00711">
    <property type="entry name" value="efflux_EmrB"/>
    <property type="match status" value="1"/>
</dbReference>
<feature type="transmembrane region" description="Helical" evidence="10">
    <location>
        <begin position="199"/>
        <end position="221"/>
    </location>
</feature>
<feature type="transmembrane region" description="Helical" evidence="10">
    <location>
        <begin position="85"/>
        <end position="104"/>
    </location>
</feature>
<dbReference type="Gene3D" id="1.20.1250.20">
    <property type="entry name" value="MFS general substrate transporter like domains"/>
    <property type="match status" value="1"/>
</dbReference>
<evidence type="ECO:0000256" key="7">
    <source>
        <dbReference type="ARBA" id="ARBA00022989"/>
    </source>
</evidence>
<dbReference type="FunFam" id="1.20.1720.10:FF:000002">
    <property type="entry name" value="Multidrug resistance protein B"/>
    <property type="match status" value="1"/>
</dbReference>
<comment type="caution">
    <text evidence="12">The sequence shown here is derived from an EMBL/GenBank/DDBJ whole genome shotgun (WGS) entry which is preliminary data.</text>
</comment>
<comment type="similarity">
    <text evidence="2">Belongs to the major facilitator superfamily. EmrB family.</text>
</comment>
<evidence type="ECO:0000256" key="9">
    <source>
        <dbReference type="SAM" id="MobiDB-lite"/>
    </source>
</evidence>
<keyword evidence="8 10" id="KW-0472">Membrane</keyword>
<evidence type="ECO:0000256" key="6">
    <source>
        <dbReference type="ARBA" id="ARBA00022692"/>
    </source>
</evidence>
<dbReference type="PANTHER" id="PTHR42718">
    <property type="entry name" value="MAJOR FACILITATOR SUPERFAMILY MULTIDRUG TRANSPORTER MFSC"/>
    <property type="match status" value="1"/>
</dbReference>
<reference evidence="12 13" key="1">
    <citation type="submission" date="2017-09" db="EMBL/GenBank/DDBJ databases">
        <title>Metagenomic Analysis Reveals Denitrifying Candidatus Accumulibacter and Flanking Population as a Source of N2O.</title>
        <authorList>
            <person name="Gao H."/>
            <person name="Mao Y."/>
            <person name="Zhao X."/>
            <person name="Liu W.-T."/>
            <person name="Zhang T."/>
            <person name="Wells G."/>
        </authorList>
    </citation>
    <scope>NUCLEOTIDE SEQUENCE [LARGE SCALE GENOMIC DNA]</scope>
    <source>
        <strain evidence="12">CANDO_2_IC</strain>
    </source>
</reference>
<evidence type="ECO:0000259" key="11">
    <source>
        <dbReference type="PROSITE" id="PS50850"/>
    </source>
</evidence>
<evidence type="ECO:0000256" key="5">
    <source>
        <dbReference type="ARBA" id="ARBA00022519"/>
    </source>
</evidence>
<feature type="compositionally biased region" description="Low complexity" evidence="9">
    <location>
        <begin position="8"/>
        <end position="18"/>
    </location>
</feature>
<dbReference type="InterPro" id="IPR036259">
    <property type="entry name" value="MFS_trans_sf"/>
</dbReference>
<dbReference type="EMBL" id="PDHS01000135">
    <property type="protein sequence ID" value="MQM30153.1"/>
    <property type="molecule type" value="Genomic_DNA"/>
</dbReference>
<dbReference type="Gene3D" id="1.20.1720.10">
    <property type="entry name" value="Multidrug resistance protein D"/>
    <property type="match status" value="1"/>
</dbReference>
<dbReference type="CDD" id="cd17503">
    <property type="entry name" value="MFS_LmrB_MDR_like"/>
    <property type="match status" value="1"/>
</dbReference>
<dbReference type="GO" id="GO:0005886">
    <property type="term" value="C:plasma membrane"/>
    <property type="evidence" value="ECO:0007669"/>
    <property type="project" value="UniProtKB-SubCell"/>
</dbReference>
<proteinExistence type="inferred from homology"/>
<evidence type="ECO:0000256" key="8">
    <source>
        <dbReference type="ARBA" id="ARBA00023136"/>
    </source>
</evidence>
<feature type="transmembrane region" description="Helical" evidence="10">
    <location>
        <begin position="511"/>
        <end position="529"/>
    </location>
</feature>
<sequence length="543" mass="58137">MTSDRAAPRGAQRAAGPAHLPAAGQSDDEFPRPIEFEPLKGMTLVLGTIALSLATFMNVLDTSIANVSIPAISGDVGVSPTQGTWVITSFAVANAISVPLTGWLSRRFGQVRLFTTSVLLFVIASWLCGLAPNIGILIAFRVLQGAVAGPMIPLSQTLLLASYPSAKSGTAMAMWAMTVLVAPVAGPLLGGWITDNISWPWIFYINVPVGLFAAALTWSIYRKRDPGPRRVPLDRVGLILLVLFVGAMQIMIDKGKELDWFSSDQIVILAVVSGVSFLFFLAWELTDRHPVVDLHLFGGRNFTIGTLSLAVGYGLFFGNVVLLPLWLQQYMGYTATWAGLATAPVGILAILLSPWVGKNIGRIDPRLLAMVAFLGFALVLWMRSRFNTQADFNTILVPTILQGAAMAFFFIPLQAIVFSGLTPDKLPSAAGLSNFVRITAGAVGTSLFTTLWEHRASLHHAQLAEAINSSNAQVTQTLDLMMASGLNRQQALAQVNRLIDVQAFTLAVTDVFWLSSVLFCVLVGVIWLARPVAGAGVGAGGAH</sequence>
<dbReference type="GO" id="GO:0015721">
    <property type="term" value="P:bile acid and bile salt transport"/>
    <property type="evidence" value="ECO:0007669"/>
    <property type="project" value="UniProtKB-ARBA"/>
</dbReference>
<dbReference type="Proteomes" id="UP000342300">
    <property type="component" value="Unassembled WGS sequence"/>
</dbReference>
<dbReference type="Pfam" id="PF07690">
    <property type="entry name" value="MFS_1"/>
    <property type="match status" value="1"/>
</dbReference>
<gene>
    <name evidence="12" type="primary">emrB</name>
    <name evidence="12" type="ORF">CRU78_06270</name>
</gene>
<dbReference type="InterPro" id="IPR004638">
    <property type="entry name" value="EmrB-like"/>
</dbReference>
<evidence type="ECO:0000313" key="13">
    <source>
        <dbReference type="Proteomes" id="UP000342300"/>
    </source>
</evidence>
<dbReference type="PROSITE" id="PS50850">
    <property type="entry name" value="MFS"/>
    <property type="match status" value="1"/>
</dbReference>
<evidence type="ECO:0000313" key="12">
    <source>
        <dbReference type="EMBL" id="MQM30153.1"/>
    </source>
</evidence>
<feature type="transmembrane region" description="Helical" evidence="10">
    <location>
        <begin position="173"/>
        <end position="193"/>
    </location>
</feature>
<comment type="subcellular location">
    <subcellularLocation>
        <location evidence="1">Cell inner membrane</location>
        <topology evidence="1">Multi-pass membrane protein</topology>
    </subcellularLocation>
</comment>
<feature type="region of interest" description="Disordered" evidence="9">
    <location>
        <begin position="1"/>
        <end position="29"/>
    </location>
</feature>
<feature type="transmembrane region" description="Helical" evidence="10">
    <location>
        <begin position="41"/>
        <end position="60"/>
    </location>
</feature>
<dbReference type="GO" id="GO:0022857">
    <property type="term" value="F:transmembrane transporter activity"/>
    <property type="evidence" value="ECO:0007669"/>
    <property type="project" value="InterPro"/>
</dbReference>
<dbReference type="AlphaFoldDB" id="A0A6A7RRG5"/>
<keyword evidence="6 10" id="KW-0812">Transmembrane</keyword>
<feature type="transmembrane region" description="Helical" evidence="10">
    <location>
        <begin position="111"/>
        <end position="132"/>
    </location>
</feature>
<name>A0A6A7RRG5_9PROT</name>
<dbReference type="SUPFAM" id="SSF103473">
    <property type="entry name" value="MFS general substrate transporter"/>
    <property type="match status" value="1"/>
</dbReference>